<sequence>MRAPTSPIASLLAALVLLAFVSAPVVAQNTSQNGTQRSPDKGEQLSNTEQKNKRVEQRTERIHLQDQGSTVDELRIGGQTRSIKVQPAAGNMPSYEVLPSDGVRNRAQNGSESTTGPRVWNVMKF</sequence>
<gene>
    <name evidence="3" type="ORF">C6571_03095</name>
</gene>
<dbReference type="RefSeq" id="WP_106445393.1">
    <property type="nucleotide sequence ID" value="NZ_CP027669.1"/>
</dbReference>
<dbReference type="KEGG" id="simp:C6571_03095"/>
<keyword evidence="2" id="KW-0732">Signal</keyword>
<evidence type="ECO:0000256" key="2">
    <source>
        <dbReference type="SAM" id="SignalP"/>
    </source>
</evidence>
<dbReference type="Gene3D" id="2.20.130.30">
    <property type="entry name" value="Protein of unknown function DUF2782"/>
    <property type="match status" value="1"/>
</dbReference>
<feature type="chain" id="PRO_5015707780" description="DUF2782 domain-containing protein" evidence="2">
    <location>
        <begin position="28"/>
        <end position="125"/>
    </location>
</feature>
<dbReference type="OrthoDB" id="8688876at2"/>
<name>A0A2S0MXG1_9BURK</name>
<evidence type="ECO:0000313" key="3">
    <source>
        <dbReference type="EMBL" id="AVO40401.1"/>
    </source>
</evidence>
<dbReference type="Proteomes" id="UP000239326">
    <property type="component" value="Chromosome"/>
</dbReference>
<feature type="compositionally biased region" description="Basic and acidic residues" evidence="1">
    <location>
        <begin position="50"/>
        <end position="64"/>
    </location>
</feature>
<evidence type="ECO:0000313" key="4">
    <source>
        <dbReference type="Proteomes" id="UP000239326"/>
    </source>
</evidence>
<feature type="signal peptide" evidence="2">
    <location>
        <begin position="1"/>
        <end position="27"/>
    </location>
</feature>
<accession>A0A2S0MXG1</accession>
<keyword evidence="4" id="KW-1185">Reference proteome</keyword>
<feature type="region of interest" description="Disordered" evidence="1">
    <location>
        <begin position="29"/>
        <end position="117"/>
    </location>
</feature>
<reference evidence="3 4" key="1">
    <citation type="submission" date="2018-03" db="EMBL/GenBank/DDBJ databases">
        <title>Genome sequencing of Simplicispira sp.</title>
        <authorList>
            <person name="Kim S.-J."/>
            <person name="Heo J."/>
            <person name="Kwon S.-W."/>
        </authorList>
    </citation>
    <scope>NUCLEOTIDE SEQUENCE [LARGE SCALE GENOMIC DNA]</scope>
    <source>
        <strain evidence="3 4">SC1-8</strain>
    </source>
</reference>
<dbReference type="EMBL" id="CP027669">
    <property type="protein sequence ID" value="AVO40401.1"/>
    <property type="molecule type" value="Genomic_DNA"/>
</dbReference>
<dbReference type="AlphaFoldDB" id="A0A2S0MXG1"/>
<evidence type="ECO:0008006" key="5">
    <source>
        <dbReference type="Google" id="ProtNLM"/>
    </source>
</evidence>
<proteinExistence type="predicted"/>
<feature type="compositionally biased region" description="Polar residues" evidence="1">
    <location>
        <begin position="106"/>
        <end position="116"/>
    </location>
</feature>
<protein>
    <recommendedName>
        <fullName evidence="5">DUF2782 domain-containing protein</fullName>
    </recommendedName>
</protein>
<organism evidence="3 4">
    <name type="scientific">Simplicispira suum</name>
    <dbReference type="NCBI Taxonomy" id="2109915"/>
    <lineage>
        <taxon>Bacteria</taxon>
        <taxon>Pseudomonadati</taxon>
        <taxon>Pseudomonadota</taxon>
        <taxon>Betaproteobacteria</taxon>
        <taxon>Burkholderiales</taxon>
        <taxon>Comamonadaceae</taxon>
        <taxon>Simplicispira</taxon>
    </lineage>
</organism>
<evidence type="ECO:0000256" key="1">
    <source>
        <dbReference type="SAM" id="MobiDB-lite"/>
    </source>
</evidence>